<keyword evidence="3" id="KW-1185">Reference proteome</keyword>
<evidence type="ECO:0000313" key="3">
    <source>
        <dbReference type="Proteomes" id="UP000732378"/>
    </source>
</evidence>
<sequence>MACSRILVVGSPGTGKSRIAAELGARLGLPVVHSTGCSTTRRTATPTTGRAGAGTWWRSW</sequence>
<feature type="region of interest" description="Disordered" evidence="1">
    <location>
        <begin position="36"/>
        <end position="60"/>
    </location>
</feature>
<comment type="caution">
    <text evidence="2">The sequence shown here is derived from an EMBL/GenBank/DDBJ whole genome shotgun (WGS) entry which is preliminary data.</text>
</comment>
<proteinExistence type="predicted"/>
<dbReference type="SUPFAM" id="SSF52540">
    <property type="entry name" value="P-loop containing nucleoside triphosphate hydrolases"/>
    <property type="match status" value="1"/>
</dbReference>
<organism evidence="2 3">
    <name type="scientific">Nocardioides salarius</name>
    <dbReference type="NCBI Taxonomy" id="374513"/>
    <lineage>
        <taxon>Bacteria</taxon>
        <taxon>Bacillati</taxon>
        <taxon>Actinomycetota</taxon>
        <taxon>Actinomycetes</taxon>
        <taxon>Propionibacteriales</taxon>
        <taxon>Nocardioidaceae</taxon>
        <taxon>Nocardioides</taxon>
    </lineage>
</organism>
<dbReference type="Gene3D" id="3.40.50.300">
    <property type="entry name" value="P-loop containing nucleotide triphosphate hydrolases"/>
    <property type="match status" value="1"/>
</dbReference>
<dbReference type="EMBL" id="JAFBBZ010000001">
    <property type="protein sequence ID" value="MBM7508397.1"/>
    <property type="molecule type" value="Genomic_DNA"/>
</dbReference>
<evidence type="ECO:0000313" key="2">
    <source>
        <dbReference type="EMBL" id="MBM7508397.1"/>
    </source>
</evidence>
<keyword evidence="2" id="KW-0418">Kinase</keyword>
<accession>A0ABS2MB93</accession>
<feature type="compositionally biased region" description="Low complexity" evidence="1">
    <location>
        <begin position="39"/>
        <end position="60"/>
    </location>
</feature>
<reference evidence="2 3" key="1">
    <citation type="submission" date="2021-01" db="EMBL/GenBank/DDBJ databases">
        <title>Sequencing the genomes of 1000 actinobacteria strains.</title>
        <authorList>
            <person name="Klenk H.-P."/>
        </authorList>
    </citation>
    <scope>NUCLEOTIDE SEQUENCE [LARGE SCALE GENOMIC DNA]</scope>
    <source>
        <strain evidence="2 3">DSM 18239</strain>
    </source>
</reference>
<name>A0ABS2MB93_9ACTN</name>
<dbReference type="Proteomes" id="UP000732378">
    <property type="component" value="Unassembled WGS sequence"/>
</dbReference>
<dbReference type="GO" id="GO:0016301">
    <property type="term" value="F:kinase activity"/>
    <property type="evidence" value="ECO:0007669"/>
    <property type="project" value="UniProtKB-KW"/>
</dbReference>
<evidence type="ECO:0000256" key="1">
    <source>
        <dbReference type="SAM" id="MobiDB-lite"/>
    </source>
</evidence>
<dbReference type="InterPro" id="IPR027417">
    <property type="entry name" value="P-loop_NTPase"/>
</dbReference>
<gene>
    <name evidence="2" type="ORF">JOE61_002211</name>
</gene>
<protein>
    <submittedName>
        <fullName evidence="2">Adenylate kinase family enzyme</fullName>
    </submittedName>
</protein>
<keyword evidence="2" id="KW-0808">Transferase</keyword>